<proteinExistence type="predicted"/>
<evidence type="ECO:0000313" key="1">
    <source>
        <dbReference type="EMBL" id="KAK1416376.1"/>
    </source>
</evidence>
<evidence type="ECO:0000313" key="2">
    <source>
        <dbReference type="Proteomes" id="UP001229421"/>
    </source>
</evidence>
<reference evidence="1" key="1">
    <citation type="journal article" date="2023" name="bioRxiv">
        <title>Improved chromosome-level genome assembly for marigold (Tagetes erecta).</title>
        <authorList>
            <person name="Jiang F."/>
            <person name="Yuan L."/>
            <person name="Wang S."/>
            <person name="Wang H."/>
            <person name="Xu D."/>
            <person name="Wang A."/>
            <person name="Fan W."/>
        </authorList>
    </citation>
    <scope>NUCLEOTIDE SEQUENCE</scope>
    <source>
        <strain evidence="1">WSJ</strain>
        <tissue evidence="1">Leaf</tissue>
    </source>
</reference>
<comment type="caution">
    <text evidence="1">The sequence shown here is derived from an EMBL/GenBank/DDBJ whole genome shotgun (WGS) entry which is preliminary data.</text>
</comment>
<sequence length="88" mass="9764">MSTFLSNPVSKSCMYDLTIKIMYVQSDYDIAPASLSAFSSDQKLSFPHNTRPVSLSDPSYIILKDLTPICRTIVDRVYGSVCACIGFE</sequence>
<organism evidence="1 2">
    <name type="scientific">Tagetes erecta</name>
    <name type="common">African marigold</name>
    <dbReference type="NCBI Taxonomy" id="13708"/>
    <lineage>
        <taxon>Eukaryota</taxon>
        <taxon>Viridiplantae</taxon>
        <taxon>Streptophyta</taxon>
        <taxon>Embryophyta</taxon>
        <taxon>Tracheophyta</taxon>
        <taxon>Spermatophyta</taxon>
        <taxon>Magnoliopsida</taxon>
        <taxon>eudicotyledons</taxon>
        <taxon>Gunneridae</taxon>
        <taxon>Pentapetalae</taxon>
        <taxon>asterids</taxon>
        <taxon>campanulids</taxon>
        <taxon>Asterales</taxon>
        <taxon>Asteraceae</taxon>
        <taxon>Asteroideae</taxon>
        <taxon>Heliantheae alliance</taxon>
        <taxon>Tageteae</taxon>
        <taxon>Tagetes</taxon>
    </lineage>
</organism>
<gene>
    <name evidence="1" type="ORF">QVD17_32167</name>
</gene>
<dbReference type="EMBL" id="JAUHHV010000008">
    <property type="protein sequence ID" value="KAK1416376.1"/>
    <property type="molecule type" value="Genomic_DNA"/>
</dbReference>
<protein>
    <submittedName>
        <fullName evidence="1">Uncharacterized protein</fullName>
    </submittedName>
</protein>
<accession>A0AAD8K7H5</accession>
<dbReference type="AlphaFoldDB" id="A0AAD8K7H5"/>
<keyword evidence="2" id="KW-1185">Reference proteome</keyword>
<name>A0AAD8K7H5_TARER</name>
<dbReference type="Proteomes" id="UP001229421">
    <property type="component" value="Unassembled WGS sequence"/>
</dbReference>